<organism evidence="1">
    <name type="scientific">Siphoviridae sp. ctmpG14</name>
    <dbReference type="NCBI Taxonomy" id="2825654"/>
    <lineage>
        <taxon>Viruses</taxon>
        <taxon>Duplodnaviria</taxon>
        <taxon>Heunggongvirae</taxon>
        <taxon>Uroviricota</taxon>
        <taxon>Caudoviricetes</taxon>
    </lineage>
</organism>
<proteinExistence type="predicted"/>
<evidence type="ECO:0000313" key="1">
    <source>
        <dbReference type="EMBL" id="DAE04138.1"/>
    </source>
</evidence>
<protein>
    <submittedName>
        <fullName evidence="1">Uncharacterized protein</fullName>
    </submittedName>
</protein>
<name>A0A8S5PAY2_9CAUD</name>
<accession>A0A8S5PAY2</accession>
<dbReference type="EMBL" id="BK015384">
    <property type="protein sequence ID" value="DAE04138.1"/>
    <property type="molecule type" value="Genomic_DNA"/>
</dbReference>
<reference evidence="1" key="1">
    <citation type="journal article" date="2021" name="Proc. Natl. Acad. Sci. U.S.A.">
        <title>A Catalog of Tens of Thousands of Viruses from Human Metagenomes Reveals Hidden Associations with Chronic Diseases.</title>
        <authorList>
            <person name="Tisza M.J."/>
            <person name="Buck C.B."/>
        </authorList>
    </citation>
    <scope>NUCLEOTIDE SEQUENCE</scope>
    <source>
        <strain evidence="1">CtmpG14</strain>
    </source>
</reference>
<sequence>MGSSKVTFKCNSDTILLSSRLHTFSVIKKFSLCNQLLNSLC</sequence>